<dbReference type="GO" id="GO:0085020">
    <property type="term" value="P:protein K6-linked ubiquitination"/>
    <property type="evidence" value="ECO:0007669"/>
    <property type="project" value="TreeGrafter"/>
</dbReference>
<dbReference type="SMART" id="SM00248">
    <property type="entry name" value="ANK"/>
    <property type="match status" value="4"/>
</dbReference>
<keyword evidence="2 3" id="KW-0040">ANK repeat</keyword>
<feature type="repeat" description="ANK" evidence="3">
    <location>
        <begin position="214"/>
        <end position="246"/>
    </location>
</feature>
<dbReference type="WBParaSite" id="PSU_v2.g15412.t1">
    <property type="protein sequence ID" value="PSU_v2.g15412.t1"/>
    <property type="gene ID" value="PSU_v2.g15412"/>
</dbReference>
<evidence type="ECO:0000256" key="3">
    <source>
        <dbReference type="PROSITE-ProRule" id="PRU00023"/>
    </source>
</evidence>
<organism evidence="4 5">
    <name type="scientific">Panagrolaimus superbus</name>
    <dbReference type="NCBI Taxonomy" id="310955"/>
    <lineage>
        <taxon>Eukaryota</taxon>
        <taxon>Metazoa</taxon>
        <taxon>Ecdysozoa</taxon>
        <taxon>Nematoda</taxon>
        <taxon>Chromadorea</taxon>
        <taxon>Rhabditida</taxon>
        <taxon>Tylenchina</taxon>
        <taxon>Panagrolaimomorpha</taxon>
        <taxon>Panagrolaimoidea</taxon>
        <taxon>Panagrolaimidae</taxon>
        <taxon>Panagrolaimus</taxon>
    </lineage>
</organism>
<evidence type="ECO:0000256" key="2">
    <source>
        <dbReference type="ARBA" id="ARBA00023043"/>
    </source>
</evidence>
<evidence type="ECO:0000313" key="4">
    <source>
        <dbReference type="Proteomes" id="UP000887577"/>
    </source>
</evidence>
<dbReference type="GO" id="GO:0004842">
    <property type="term" value="F:ubiquitin-protein transferase activity"/>
    <property type="evidence" value="ECO:0007669"/>
    <property type="project" value="TreeGrafter"/>
</dbReference>
<dbReference type="InterPro" id="IPR036770">
    <property type="entry name" value="Ankyrin_rpt-contain_sf"/>
</dbReference>
<accession>A0A914Y7I0</accession>
<dbReference type="SUPFAM" id="SSF48403">
    <property type="entry name" value="Ankyrin repeat"/>
    <property type="match status" value="1"/>
</dbReference>
<proteinExistence type="predicted"/>
<protein>
    <submittedName>
        <fullName evidence="5">Uncharacterized protein</fullName>
    </submittedName>
</protein>
<keyword evidence="1" id="KW-0677">Repeat</keyword>
<evidence type="ECO:0000313" key="5">
    <source>
        <dbReference type="WBParaSite" id="PSU_v2.g15412.t1"/>
    </source>
</evidence>
<dbReference type="GO" id="GO:0031436">
    <property type="term" value="C:BRCA1-BARD1 complex"/>
    <property type="evidence" value="ECO:0007669"/>
    <property type="project" value="TreeGrafter"/>
</dbReference>
<dbReference type="AlphaFoldDB" id="A0A914Y7I0"/>
<dbReference type="GO" id="GO:0070531">
    <property type="term" value="C:BRCA1-A complex"/>
    <property type="evidence" value="ECO:0007669"/>
    <property type="project" value="TreeGrafter"/>
</dbReference>
<dbReference type="Gene3D" id="1.25.40.20">
    <property type="entry name" value="Ankyrin repeat-containing domain"/>
    <property type="match status" value="2"/>
</dbReference>
<dbReference type="PROSITE" id="PS50088">
    <property type="entry name" value="ANK_REPEAT"/>
    <property type="match status" value="1"/>
</dbReference>
<dbReference type="InterPro" id="IPR002110">
    <property type="entry name" value="Ankyrin_rpt"/>
</dbReference>
<name>A0A914Y7I0_9BILA</name>
<dbReference type="Proteomes" id="UP000887577">
    <property type="component" value="Unplaced"/>
</dbReference>
<sequence length="322" mass="36492">MEKLAEILSRLNIASIAENIDLNEFKIETVAEMSVYQLQKNLKMDKENAKKLHREFEGYRACRPKRPKIVKKLDTEFVKKFSNLSKIHYKPGDEWQMDICGAAFSASSKAFHKIFKMPGSSTQFGDANTFQNFKGWTPLQFATAMGRENVIELMLNEKVTNYLTQNHDGQTAMMIAASFGHSEIIKLLYNGFKKHCQLYPASQPADILNQQDKRGWSSLHYAAAHAQLDAVQILLSFGTNPNLPDFTRSTPTLLACEDELQETCLKLLLEAGGDLEKRNLQGKNGLEIASRDSVFKMHQRYSKKSSTIHLMHQSSPSLYGSF</sequence>
<dbReference type="Pfam" id="PF12796">
    <property type="entry name" value="Ank_2"/>
    <property type="match status" value="2"/>
</dbReference>
<dbReference type="PANTHER" id="PTHR24171">
    <property type="entry name" value="ANKYRIN REPEAT DOMAIN-CONTAINING PROTEIN 39-RELATED"/>
    <property type="match status" value="1"/>
</dbReference>
<keyword evidence="4" id="KW-1185">Reference proteome</keyword>
<dbReference type="PROSITE" id="PS50297">
    <property type="entry name" value="ANK_REP_REGION"/>
    <property type="match status" value="1"/>
</dbReference>
<dbReference type="PANTHER" id="PTHR24171:SF11">
    <property type="entry name" value="26S PROTEASOME NON-ATPASE REGULATORY SUBUNIT 10"/>
    <property type="match status" value="1"/>
</dbReference>
<reference evidence="5" key="1">
    <citation type="submission" date="2022-11" db="UniProtKB">
        <authorList>
            <consortium name="WormBaseParasite"/>
        </authorList>
    </citation>
    <scope>IDENTIFICATION</scope>
</reference>
<evidence type="ECO:0000256" key="1">
    <source>
        <dbReference type="ARBA" id="ARBA00022737"/>
    </source>
</evidence>